<evidence type="ECO:0000256" key="2">
    <source>
        <dbReference type="SAM" id="MobiDB-lite"/>
    </source>
</evidence>
<dbReference type="GO" id="GO:0000794">
    <property type="term" value="C:condensed nuclear chromosome"/>
    <property type="evidence" value="ECO:0007669"/>
    <property type="project" value="TreeGrafter"/>
</dbReference>
<reference evidence="4" key="1">
    <citation type="submission" date="2020-06" db="EMBL/GenBank/DDBJ databases">
        <authorList>
            <consortium name="Wellcome Sanger Institute Data Sharing"/>
        </authorList>
    </citation>
    <scope>NUCLEOTIDE SEQUENCE [LARGE SCALE GENOMIC DNA]</scope>
</reference>
<reference evidence="4" key="2">
    <citation type="submission" date="2025-08" db="UniProtKB">
        <authorList>
            <consortium name="Ensembl"/>
        </authorList>
    </citation>
    <scope>IDENTIFICATION</scope>
</reference>
<name>A0A8C5I0Q4_GOUWI</name>
<feature type="region of interest" description="Disordered" evidence="2">
    <location>
        <begin position="17"/>
        <end position="36"/>
    </location>
</feature>
<organism evidence="4 5">
    <name type="scientific">Gouania willdenowi</name>
    <name type="common">Blunt-snouted clingfish</name>
    <name type="synonym">Lepadogaster willdenowi</name>
    <dbReference type="NCBI Taxonomy" id="441366"/>
    <lineage>
        <taxon>Eukaryota</taxon>
        <taxon>Metazoa</taxon>
        <taxon>Chordata</taxon>
        <taxon>Craniata</taxon>
        <taxon>Vertebrata</taxon>
        <taxon>Euteleostomi</taxon>
        <taxon>Actinopterygii</taxon>
        <taxon>Neopterygii</taxon>
        <taxon>Teleostei</taxon>
        <taxon>Neoteleostei</taxon>
        <taxon>Acanthomorphata</taxon>
        <taxon>Ovalentaria</taxon>
        <taxon>Blenniimorphae</taxon>
        <taxon>Blenniiformes</taxon>
        <taxon>Gobiesocoidei</taxon>
        <taxon>Gobiesocidae</taxon>
        <taxon>Gobiesocinae</taxon>
        <taxon>Gouania</taxon>
    </lineage>
</organism>
<dbReference type="InterPro" id="IPR031529">
    <property type="entry name" value="IHO1"/>
</dbReference>
<evidence type="ECO:0000256" key="3">
    <source>
        <dbReference type="SAM" id="SignalP"/>
    </source>
</evidence>
<dbReference type="PANTHER" id="PTHR35662">
    <property type="entry name" value="INTERACTOR OF HORMAD1 PROTEIN 1"/>
    <property type="match status" value="1"/>
</dbReference>
<evidence type="ECO:0000256" key="1">
    <source>
        <dbReference type="SAM" id="Coils"/>
    </source>
</evidence>
<keyword evidence="3" id="KW-0732">Signal</keyword>
<dbReference type="Pfam" id="PF15771">
    <property type="entry name" value="IHO1"/>
    <property type="match status" value="1"/>
</dbReference>
<feature type="compositionally biased region" description="Low complexity" evidence="2">
    <location>
        <begin position="91"/>
        <end position="101"/>
    </location>
</feature>
<dbReference type="PANTHER" id="PTHR35662:SF1">
    <property type="entry name" value="INTERACTOR OF HORMAD1 PROTEIN 1"/>
    <property type="match status" value="1"/>
</dbReference>
<reference evidence="4" key="3">
    <citation type="submission" date="2025-09" db="UniProtKB">
        <authorList>
            <consortium name="Ensembl"/>
        </authorList>
    </citation>
    <scope>IDENTIFICATION</scope>
</reference>
<proteinExistence type="predicted"/>
<keyword evidence="5" id="KW-1185">Reference proteome</keyword>
<evidence type="ECO:0000313" key="5">
    <source>
        <dbReference type="Proteomes" id="UP000694680"/>
    </source>
</evidence>
<dbReference type="AlphaFoldDB" id="A0A8C5I0Q4"/>
<feature type="chain" id="PRO_5034528806" evidence="3">
    <location>
        <begin position="17"/>
        <end position="437"/>
    </location>
</feature>
<sequence length="437" mass="49115">MNVLLVLVLHHRCTETSLTNGPKTRIQPQPQHTQGNQKMMSHLRNLKDILNIPTGSRNDPAGGNSMLTDSQIFFGSQFWNENSMGASQDLSLSSRNSQFSSEGSDPTLSTLYKNKPPLFGDKTKSFGILEKFEEDRRKTKEKSECGIFVKECHLIKESIQTLTADTGKNTNVCHSILEKMDNFSATLQNNLISFQSVTSQQFDTLVTKMNGQQQSISELEDRVRKSGCSTAEIDSQMQSLKKSVEGLREEQDNERHMLKEALKHLNTLVTVYSVKMDTQRVVDKTSQTSPVLQWPVLNIIQENNLRDTQLEQKQVEAPPLGQNHIRGKTKPTRERLRKRRSAVSRRSKCTVSDENSPPFISNYIQGGSRTHSEDTVVPLRKTSENGGCFLSPYCVFSQESNSPEGLLKVTPVIERLSSPSNKGTAVPPLGLWQLFEM</sequence>
<feature type="region of interest" description="Disordered" evidence="2">
    <location>
        <begin position="87"/>
        <end position="114"/>
    </location>
</feature>
<feature type="compositionally biased region" description="Basic residues" evidence="2">
    <location>
        <begin position="325"/>
        <end position="348"/>
    </location>
</feature>
<keyword evidence="1" id="KW-0175">Coiled coil</keyword>
<gene>
    <name evidence="4" type="primary">LOC114463732</name>
</gene>
<accession>A0A8C5I0Q4</accession>
<feature type="coiled-coil region" evidence="1">
    <location>
        <begin position="230"/>
        <end position="257"/>
    </location>
</feature>
<feature type="compositionally biased region" description="Polar residues" evidence="2">
    <location>
        <begin position="102"/>
        <end position="112"/>
    </location>
</feature>
<feature type="region of interest" description="Disordered" evidence="2">
    <location>
        <begin position="321"/>
        <end position="354"/>
    </location>
</feature>
<dbReference type="Ensembl" id="ENSGWIT00000056923.1">
    <property type="protein sequence ID" value="ENSGWIP00000052757.1"/>
    <property type="gene ID" value="ENSGWIG00000025433.1"/>
</dbReference>
<evidence type="ECO:0000313" key="4">
    <source>
        <dbReference type="Ensembl" id="ENSGWIP00000052757.1"/>
    </source>
</evidence>
<dbReference type="GO" id="GO:0007129">
    <property type="term" value="P:homologous chromosome pairing at meiosis"/>
    <property type="evidence" value="ECO:0007669"/>
    <property type="project" value="TreeGrafter"/>
</dbReference>
<feature type="signal peptide" evidence="3">
    <location>
        <begin position="1"/>
        <end position="16"/>
    </location>
</feature>
<dbReference type="GO" id="GO:0042138">
    <property type="term" value="P:meiotic DNA double-strand break formation"/>
    <property type="evidence" value="ECO:0007669"/>
    <property type="project" value="InterPro"/>
</dbReference>
<protein>
    <submittedName>
        <fullName evidence="4">Uncharacterized LOC114463732</fullName>
    </submittedName>
</protein>
<dbReference type="GO" id="GO:0006310">
    <property type="term" value="P:DNA recombination"/>
    <property type="evidence" value="ECO:0007669"/>
    <property type="project" value="InterPro"/>
</dbReference>
<dbReference type="Proteomes" id="UP000694680">
    <property type="component" value="Chromosome 5"/>
</dbReference>